<comment type="caution">
    <text evidence="1">The sequence shown here is derived from an EMBL/GenBank/DDBJ whole genome shotgun (WGS) entry which is preliminary data.</text>
</comment>
<dbReference type="AlphaFoldDB" id="A0A5B7GLH8"/>
<organism evidence="1 2">
    <name type="scientific">Portunus trituberculatus</name>
    <name type="common">Swimming crab</name>
    <name type="synonym">Neptunus trituberculatus</name>
    <dbReference type="NCBI Taxonomy" id="210409"/>
    <lineage>
        <taxon>Eukaryota</taxon>
        <taxon>Metazoa</taxon>
        <taxon>Ecdysozoa</taxon>
        <taxon>Arthropoda</taxon>
        <taxon>Crustacea</taxon>
        <taxon>Multicrustacea</taxon>
        <taxon>Malacostraca</taxon>
        <taxon>Eumalacostraca</taxon>
        <taxon>Eucarida</taxon>
        <taxon>Decapoda</taxon>
        <taxon>Pleocyemata</taxon>
        <taxon>Brachyura</taxon>
        <taxon>Eubrachyura</taxon>
        <taxon>Portunoidea</taxon>
        <taxon>Portunidae</taxon>
        <taxon>Portuninae</taxon>
        <taxon>Portunus</taxon>
    </lineage>
</organism>
<gene>
    <name evidence="1" type="ORF">E2C01_053870</name>
</gene>
<proteinExistence type="predicted"/>
<dbReference type="Proteomes" id="UP000324222">
    <property type="component" value="Unassembled WGS sequence"/>
</dbReference>
<reference evidence="1 2" key="1">
    <citation type="submission" date="2019-05" db="EMBL/GenBank/DDBJ databases">
        <title>Another draft genome of Portunus trituberculatus and its Hox gene families provides insights of decapod evolution.</title>
        <authorList>
            <person name="Jeong J.-H."/>
            <person name="Song I."/>
            <person name="Kim S."/>
            <person name="Choi T."/>
            <person name="Kim D."/>
            <person name="Ryu S."/>
            <person name="Kim W."/>
        </authorList>
    </citation>
    <scope>NUCLEOTIDE SEQUENCE [LARGE SCALE GENOMIC DNA]</scope>
    <source>
        <tissue evidence="1">Muscle</tissue>
    </source>
</reference>
<dbReference type="EMBL" id="VSRR010016918">
    <property type="protein sequence ID" value="MPC59842.1"/>
    <property type="molecule type" value="Genomic_DNA"/>
</dbReference>
<keyword evidence="2" id="KW-1185">Reference proteome</keyword>
<evidence type="ECO:0000313" key="2">
    <source>
        <dbReference type="Proteomes" id="UP000324222"/>
    </source>
</evidence>
<evidence type="ECO:0000313" key="1">
    <source>
        <dbReference type="EMBL" id="MPC59842.1"/>
    </source>
</evidence>
<protein>
    <submittedName>
        <fullName evidence="1">Uncharacterized protein</fullName>
    </submittedName>
</protein>
<name>A0A5B7GLH8_PORTR</name>
<accession>A0A5B7GLH8</accession>
<sequence length="64" mass="6928">MFRVKGGNSYVLYPHQPLTQDVFQPVSEQSDSHDGSSLIISGSTVASGFPVKKLRRPGGNILIL</sequence>